<protein>
    <submittedName>
        <fullName evidence="2">Uncharacterized protein</fullName>
    </submittedName>
</protein>
<feature type="transmembrane region" description="Helical" evidence="1">
    <location>
        <begin position="99"/>
        <end position="117"/>
    </location>
</feature>
<evidence type="ECO:0000313" key="3">
    <source>
        <dbReference type="Proteomes" id="UP000002173"/>
    </source>
</evidence>
<comment type="caution">
    <text evidence="2">The sequence shown here is derived from an EMBL/GenBank/DDBJ whole genome shotgun (WGS) entry which is preliminary data.</text>
</comment>
<keyword evidence="1" id="KW-1133">Transmembrane helix</keyword>
<gene>
    <name evidence="2" type="ORF">BBOV_III010730</name>
</gene>
<evidence type="ECO:0000256" key="1">
    <source>
        <dbReference type="SAM" id="Phobius"/>
    </source>
</evidence>
<dbReference type="InParanoid" id="A7APZ1"/>
<dbReference type="AlphaFoldDB" id="A7APZ1"/>
<dbReference type="KEGG" id="bbo:BBOV_III010730"/>
<keyword evidence="1" id="KW-0472">Membrane</keyword>
<accession>A7APZ1</accession>
<dbReference type="GeneID" id="5480453"/>
<proteinExistence type="predicted"/>
<dbReference type="Proteomes" id="UP000002173">
    <property type="component" value="Chromosome 3"/>
</dbReference>
<feature type="transmembrane region" description="Helical" evidence="1">
    <location>
        <begin position="137"/>
        <end position="157"/>
    </location>
</feature>
<feature type="transmembrane region" description="Helical" evidence="1">
    <location>
        <begin position="169"/>
        <end position="189"/>
    </location>
</feature>
<dbReference type="VEuPathDB" id="PiroplasmaDB:BBOV_III010730"/>
<organism evidence="2 3">
    <name type="scientific">Babesia bovis</name>
    <dbReference type="NCBI Taxonomy" id="5865"/>
    <lineage>
        <taxon>Eukaryota</taxon>
        <taxon>Sar</taxon>
        <taxon>Alveolata</taxon>
        <taxon>Apicomplexa</taxon>
        <taxon>Aconoidasida</taxon>
        <taxon>Piroplasmida</taxon>
        <taxon>Babesiidae</taxon>
        <taxon>Babesia</taxon>
    </lineage>
</organism>
<reference evidence="2 3" key="1">
    <citation type="journal article" date="2007" name="PLoS Pathog.">
        <title>Genome sequence of Babesia bovis and comparative analysis of apicomplexan hemoprotozoa.</title>
        <authorList>
            <person name="Brayton K.A."/>
            <person name="Lau A.O.T."/>
            <person name="Herndon D.R."/>
            <person name="Hannick L."/>
            <person name="Kappmeyer L.S."/>
            <person name="Berens S.J."/>
            <person name="Bidwell S.L."/>
            <person name="Brown W.C."/>
            <person name="Crabtree J."/>
            <person name="Fadrosh D."/>
            <person name="Feldblum T."/>
            <person name="Forberger H.A."/>
            <person name="Haas B.J."/>
            <person name="Howell J.M."/>
            <person name="Khouri H."/>
            <person name="Koo H."/>
            <person name="Mann D.J."/>
            <person name="Norimine J."/>
            <person name="Paulsen I.T."/>
            <person name="Radune D."/>
            <person name="Ren Q."/>
            <person name="Smith R.K. Jr."/>
            <person name="Suarez C.E."/>
            <person name="White O."/>
            <person name="Wortman J.R."/>
            <person name="Knowles D.P. Jr."/>
            <person name="McElwain T.F."/>
            <person name="Nene V.M."/>
        </authorList>
    </citation>
    <scope>NUCLEOTIDE SEQUENCE [LARGE SCALE GENOMIC DNA]</scope>
    <source>
        <strain evidence="2">T2Bo</strain>
    </source>
</reference>
<keyword evidence="1" id="KW-0812">Transmembrane</keyword>
<name>A7APZ1_BABBO</name>
<evidence type="ECO:0000313" key="2">
    <source>
        <dbReference type="EMBL" id="EDO08625.1"/>
    </source>
</evidence>
<sequence length="216" mass="23461">MAGIFTSIIFGAPPYTNSFFLLAFVLSKYAVCEENEDGTETIGTKKFGYDLFEGPWGRVAFFSALAVVLMVLCGIFIWQGFFAKNGDDSDNGGKTDWNKIAVIVIVAVFFILAILMSADSYGLYKRPLSPNQVTCLFFAYVGVVIVIIIMICAILVVTKISGIEKIIPYAVPAGVIVILVIYALCNGVVDFNELSVYLRTTPEDPDAGKVLPPPNA</sequence>
<dbReference type="EMBL" id="AAXT01000001">
    <property type="protein sequence ID" value="EDO08625.1"/>
    <property type="molecule type" value="Genomic_DNA"/>
</dbReference>
<keyword evidence="3" id="KW-1185">Reference proteome</keyword>
<feature type="transmembrane region" description="Helical" evidence="1">
    <location>
        <begin position="56"/>
        <end position="78"/>
    </location>
</feature>